<dbReference type="GO" id="GO:0016020">
    <property type="term" value="C:membrane"/>
    <property type="evidence" value="ECO:0007669"/>
    <property type="project" value="UniProtKB-SubCell"/>
</dbReference>
<evidence type="ECO:0008006" key="9">
    <source>
        <dbReference type="Google" id="ProtNLM"/>
    </source>
</evidence>
<organism evidence="7 8">
    <name type="scientific">Thelonectria olida</name>
    <dbReference type="NCBI Taxonomy" id="1576542"/>
    <lineage>
        <taxon>Eukaryota</taxon>
        <taxon>Fungi</taxon>
        <taxon>Dikarya</taxon>
        <taxon>Ascomycota</taxon>
        <taxon>Pezizomycotina</taxon>
        <taxon>Sordariomycetes</taxon>
        <taxon>Hypocreomycetidae</taxon>
        <taxon>Hypocreales</taxon>
        <taxon>Nectriaceae</taxon>
        <taxon>Thelonectria</taxon>
    </lineage>
</organism>
<keyword evidence="5" id="KW-0496">Mitochondrion</keyword>
<protein>
    <recommendedName>
        <fullName evidence="9">DUF676 domain-containing protein</fullName>
    </recommendedName>
</protein>
<keyword evidence="4" id="KW-0256">Endoplasmic reticulum</keyword>
<comment type="subcellular location">
    <subcellularLocation>
        <location evidence="2">Endoplasmic reticulum</location>
    </subcellularLocation>
    <subcellularLocation>
        <location evidence="3">Membrane</location>
    </subcellularLocation>
    <subcellularLocation>
        <location evidence="1">Mitochondrion</location>
    </subcellularLocation>
</comment>
<keyword evidence="6" id="KW-0472">Membrane</keyword>
<evidence type="ECO:0000256" key="2">
    <source>
        <dbReference type="ARBA" id="ARBA00004240"/>
    </source>
</evidence>
<dbReference type="Gene3D" id="3.40.50.1820">
    <property type="entry name" value="alpha/beta hydrolase"/>
    <property type="match status" value="1"/>
</dbReference>
<evidence type="ECO:0000256" key="1">
    <source>
        <dbReference type="ARBA" id="ARBA00004173"/>
    </source>
</evidence>
<evidence type="ECO:0000313" key="8">
    <source>
        <dbReference type="Proteomes" id="UP000777438"/>
    </source>
</evidence>
<dbReference type="Proteomes" id="UP000777438">
    <property type="component" value="Unassembled WGS sequence"/>
</dbReference>
<reference evidence="7 8" key="1">
    <citation type="journal article" date="2021" name="Nat. Commun.">
        <title>Genetic determinants of endophytism in the Arabidopsis root mycobiome.</title>
        <authorList>
            <person name="Mesny F."/>
            <person name="Miyauchi S."/>
            <person name="Thiergart T."/>
            <person name="Pickel B."/>
            <person name="Atanasova L."/>
            <person name="Karlsson M."/>
            <person name="Huettel B."/>
            <person name="Barry K.W."/>
            <person name="Haridas S."/>
            <person name="Chen C."/>
            <person name="Bauer D."/>
            <person name="Andreopoulos W."/>
            <person name="Pangilinan J."/>
            <person name="LaButti K."/>
            <person name="Riley R."/>
            <person name="Lipzen A."/>
            <person name="Clum A."/>
            <person name="Drula E."/>
            <person name="Henrissat B."/>
            <person name="Kohler A."/>
            <person name="Grigoriev I.V."/>
            <person name="Martin F.M."/>
            <person name="Hacquard S."/>
        </authorList>
    </citation>
    <scope>NUCLEOTIDE SEQUENCE [LARGE SCALE GENOMIC DNA]</scope>
    <source>
        <strain evidence="7 8">MPI-CAGE-CH-0241</strain>
    </source>
</reference>
<dbReference type="GO" id="GO:0005739">
    <property type="term" value="C:mitochondrion"/>
    <property type="evidence" value="ECO:0007669"/>
    <property type="project" value="UniProtKB-SubCell"/>
</dbReference>
<dbReference type="EMBL" id="JAGPYM010000027">
    <property type="protein sequence ID" value="KAH6880024.1"/>
    <property type="molecule type" value="Genomic_DNA"/>
</dbReference>
<comment type="caution">
    <text evidence="7">The sequence shown here is derived from an EMBL/GenBank/DDBJ whole genome shotgun (WGS) entry which is preliminary data.</text>
</comment>
<evidence type="ECO:0000256" key="6">
    <source>
        <dbReference type="ARBA" id="ARBA00023136"/>
    </source>
</evidence>
<evidence type="ECO:0000256" key="5">
    <source>
        <dbReference type="ARBA" id="ARBA00023128"/>
    </source>
</evidence>
<dbReference type="PANTHER" id="PTHR48182">
    <property type="entry name" value="PROTEIN SERAC1"/>
    <property type="match status" value="1"/>
</dbReference>
<sequence length="351" mass="39052">MPNIFLRGMECLSDKMAKFWPQRQMKAASEEKYGIMAWTEPQGAIVDIVFIHGLRGHRERTWTVKNGSGFWPRDFLALEIPEARILTYGYDANIIRADSPISNSRLGEHAQNFLSALATYREKGQNNERPIIFVAHSLGGLVCEDALVTSRASAEEHLKQISRCTRGIAFLGTPHSGTDLAASVDRIVQWIANTRQVNTRVAKVLSRDSEVLSRVQSGFHSLLESRTNEELPKVSITCFYEELPIPRFREVVPKSSAILPAYPAIGIHCDHRDMAKFTSPTDPGFLSVLNELLRWINDIRSDLGEINRFAEQPREQCHGGIALGGITICGSVVQSSIVNGSQVIHGNLVFG</sequence>
<dbReference type="SUPFAM" id="SSF53474">
    <property type="entry name" value="alpha/beta-Hydrolases"/>
    <property type="match status" value="1"/>
</dbReference>
<evidence type="ECO:0000313" key="7">
    <source>
        <dbReference type="EMBL" id="KAH6880024.1"/>
    </source>
</evidence>
<evidence type="ECO:0000256" key="4">
    <source>
        <dbReference type="ARBA" id="ARBA00022824"/>
    </source>
</evidence>
<dbReference type="InterPro" id="IPR052374">
    <property type="entry name" value="SERAC1"/>
</dbReference>
<evidence type="ECO:0000256" key="3">
    <source>
        <dbReference type="ARBA" id="ARBA00004370"/>
    </source>
</evidence>
<name>A0A9P8VVJ2_9HYPO</name>
<dbReference type="OrthoDB" id="427518at2759"/>
<dbReference type="GO" id="GO:0005783">
    <property type="term" value="C:endoplasmic reticulum"/>
    <property type="evidence" value="ECO:0007669"/>
    <property type="project" value="UniProtKB-SubCell"/>
</dbReference>
<accession>A0A9P8VVJ2</accession>
<proteinExistence type="predicted"/>
<keyword evidence="8" id="KW-1185">Reference proteome</keyword>
<gene>
    <name evidence="7" type="ORF">B0T10DRAFT_609642</name>
</gene>
<dbReference type="InterPro" id="IPR029058">
    <property type="entry name" value="AB_hydrolase_fold"/>
</dbReference>
<dbReference type="PANTHER" id="PTHR48182:SF2">
    <property type="entry name" value="PROTEIN SERAC1"/>
    <property type="match status" value="1"/>
</dbReference>
<dbReference type="AlphaFoldDB" id="A0A9P8VVJ2"/>